<dbReference type="PANTHER" id="PTHR10799">
    <property type="entry name" value="SNF2/RAD54 HELICASE FAMILY"/>
    <property type="match status" value="1"/>
</dbReference>
<dbReference type="PROSITE" id="PS51192">
    <property type="entry name" value="HELICASE_ATP_BIND_1"/>
    <property type="match status" value="1"/>
</dbReference>
<dbReference type="InterPro" id="IPR014001">
    <property type="entry name" value="Helicase_ATP-bd"/>
</dbReference>
<feature type="compositionally biased region" description="Gly residues" evidence="2">
    <location>
        <begin position="556"/>
        <end position="568"/>
    </location>
</feature>
<proteinExistence type="predicted"/>
<dbReference type="InterPro" id="IPR049730">
    <property type="entry name" value="SNF2/RAD54-like_C"/>
</dbReference>
<dbReference type="SMART" id="SM00490">
    <property type="entry name" value="HELICc"/>
    <property type="match status" value="1"/>
</dbReference>
<keyword evidence="5" id="KW-0547">Nucleotide-binding</keyword>
<feature type="domain" description="Helicase C-terminal" evidence="4">
    <location>
        <begin position="893"/>
        <end position="1069"/>
    </location>
</feature>
<dbReference type="PROSITE" id="PS51194">
    <property type="entry name" value="HELICASE_CTER"/>
    <property type="match status" value="1"/>
</dbReference>
<evidence type="ECO:0000256" key="2">
    <source>
        <dbReference type="SAM" id="MobiDB-lite"/>
    </source>
</evidence>
<keyword evidence="5" id="KW-0067">ATP-binding</keyword>
<feature type="region of interest" description="Disordered" evidence="2">
    <location>
        <begin position="1083"/>
        <end position="1123"/>
    </location>
</feature>
<dbReference type="SMART" id="SM00487">
    <property type="entry name" value="DEXDc"/>
    <property type="match status" value="1"/>
</dbReference>
<feature type="compositionally biased region" description="Basic and acidic residues" evidence="2">
    <location>
        <begin position="1083"/>
        <end position="1096"/>
    </location>
</feature>
<dbReference type="Proteomes" id="UP000251047">
    <property type="component" value="Unassembled WGS sequence"/>
</dbReference>
<dbReference type="InterPro" id="IPR022138">
    <property type="entry name" value="DUF3670"/>
</dbReference>
<dbReference type="InterPro" id="IPR000330">
    <property type="entry name" value="SNF2_N"/>
</dbReference>
<dbReference type="OrthoDB" id="9760715at2"/>
<dbReference type="Pfam" id="PF12419">
    <property type="entry name" value="DUF3670"/>
    <property type="match status" value="1"/>
</dbReference>
<organism evidence="5 6">
    <name type="scientific">Corynebacterium heidelbergense</name>
    <dbReference type="NCBI Taxonomy" id="2055947"/>
    <lineage>
        <taxon>Bacteria</taxon>
        <taxon>Bacillati</taxon>
        <taxon>Actinomycetota</taxon>
        <taxon>Actinomycetes</taxon>
        <taxon>Mycobacteriales</taxon>
        <taxon>Corynebacteriaceae</taxon>
        <taxon>Corynebacterium</taxon>
    </lineage>
</organism>
<dbReference type="InterPro" id="IPR001650">
    <property type="entry name" value="Helicase_C-like"/>
</dbReference>
<sequence length="1123" mass="121269">MSYPCLLHAVLPNDGGVHLWLELVEGHRVVGSTDQLGEGDLPDELLELARCRPLRARSKVVVATPKGRVQQLAVPTAAWAAGDSVWALQVLADYCARHVGASQIPGMSPEAVFVADLFTFAVTAVRAGRVMVQLRHVEGRWYPMWTLSTGGGHAGVLAEFTNQTPGVLRANGGPEVVEDAVNDMVHWIATALLADRLGEGGKLGEVTTTPFATALVSAQPAPKVTGETVILLNEWRRSARMAATKLVLKLSEPDAAQREEEAEEREPRPLPPQLIDVSRPPEDQSAGAVEEARWRVEIGLSVDDGPATTVNTADAPEDVRALLTRSLKIARTAWPPLAEQLQAVDAWLNTGVWMPDSAQLTGNMAADRQLAITLDAAGVGELLGQGAPALRGAGISVLIPRGWSPVNPKVNLKGTPVGQGPGSGKLGLDQVLAFNWDVSVNGQPVEDSERDALLRSAETVVQVNGEYVYLEAGVLQRARKWFSTLQELSERAGVASLSNDNGDNPQGEEAADVLVSTRDVLEAQLSAAEYSGAEDNEHNFEINVDGWAARLFPGLDGNGDPAGTGDGPTGPAIDPPEMVPVPPTVRTPMRDHQRRGLNWLAWMSRHNIGAILADDMGLGKTLQVLALVAWERQGGATTQPTLVVAPTSVVDAWEAQSATHTPDLTVLVDHGPSKKPADEFQQAAAAAALVITTYGTLSRNPERYRAVSWRRVVADEAQNIKNPQTRQFRMVRSIPAAHHIALTGTPVENRLSDLYAIMDFANPGILGSAAAFQDRLAIPIERYQDEAATRRLRRIVEPFILRRVKTDPSIDLNLPDKREHIELVSLSDEQAALYTAYIADIERRIRDEESGRRGIILGALVRIKQICNHPAHYSGDGSGLLRNGHHRSEKVRRLFQLVEAAVRERKKVIIFTQFPSFGNMLVPELQRRSGGVVPMLHGGVSRKERAKLVAEFQRPLSGGAGEGAISGLDVPSPQIMVVSVRAGGTGITLTQASVVIHVDRWWNPAVEDQATDRAYRIGQDKNVDVYKLVTKGTIDERIHDIIAAKRELAGDIIGAGEGWIANLDDADLAELWHLRSASEEVATWREAGDYTGKDTGGKTGAKAGDKAPTPSPSAHPPYSEGQD</sequence>
<reference evidence="5 6" key="1">
    <citation type="journal article" date="2018" name="Syst. Appl. Microbiol.">
        <title>Corynebacterium heidelbergense sp. nov., isolated from the preen glands of Egyptian geese (Alopochen aegyptiacus).</title>
        <authorList>
            <person name="Braun M.S."/>
            <person name="Wang E."/>
            <person name="Zimmermann S."/>
            <person name="Wink M."/>
        </authorList>
    </citation>
    <scope>NUCLEOTIDE SEQUENCE [LARGE SCALE GENOMIC DNA]</scope>
    <source>
        <strain evidence="5 6">DSM 104638</strain>
    </source>
</reference>
<evidence type="ECO:0000259" key="4">
    <source>
        <dbReference type="PROSITE" id="PS51194"/>
    </source>
</evidence>
<evidence type="ECO:0000313" key="5">
    <source>
        <dbReference type="EMBL" id="RAV34838.1"/>
    </source>
</evidence>
<dbReference type="InterPro" id="IPR027417">
    <property type="entry name" value="P-loop_NTPase"/>
</dbReference>
<accession>A0A364VDZ0</accession>
<name>A0A364VDZ0_9CORY</name>
<dbReference type="SUPFAM" id="SSF52540">
    <property type="entry name" value="P-loop containing nucleoside triphosphate hydrolases"/>
    <property type="match status" value="2"/>
</dbReference>
<dbReference type="InterPro" id="IPR038718">
    <property type="entry name" value="SNF2-like_sf"/>
</dbReference>
<evidence type="ECO:0000313" key="6">
    <source>
        <dbReference type="Proteomes" id="UP000251047"/>
    </source>
</evidence>
<protein>
    <submittedName>
        <fullName evidence="5">DNA/RNA helicase</fullName>
    </submittedName>
</protein>
<feature type="domain" description="Helicase ATP-binding" evidence="3">
    <location>
        <begin position="601"/>
        <end position="764"/>
    </location>
</feature>
<gene>
    <name evidence="5" type="ORF">CWC39_01015</name>
</gene>
<dbReference type="Gene3D" id="3.40.50.10810">
    <property type="entry name" value="Tandem AAA-ATPase domain"/>
    <property type="match status" value="1"/>
</dbReference>
<dbReference type="GO" id="GO:0005524">
    <property type="term" value="F:ATP binding"/>
    <property type="evidence" value="ECO:0007669"/>
    <property type="project" value="InterPro"/>
</dbReference>
<evidence type="ECO:0000256" key="1">
    <source>
        <dbReference type="ARBA" id="ARBA00022801"/>
    </source>
</evidence>
<keyword evidence="5" id="KW-0347">Helicase</keyword>
<keyword evidence="1" id="KW-0378">Hydrolase</keyword>
<comment type="caution">
    <text evidence="5">The sequence shown here is derived from an EMBL/GenBank/DDBJ whole genome shotgun (WGS) entry which is preliminary data.</text>
</comment>
<feature type="region of interest" description="Disordered" evidence="2">
    <location>
        <begin position="253"/>
        <end position="288"/>
    </location>
</feature>
<dbReference type="AlphaFoldDB" id="A0A364VDZ0"/>
<dbReference type="Pfam" id="PF00176">
    <property type="entry name" value="SNF2-rel_dom"/>
    <property type="match status" value="1"/>
</dbReference>
<dbReference type="CDD" id="cd18793">
    <property type="entry name" value="SF2_C_SNF"/>
    <property type="match status" value="1"/>
</dbReference>
<feature type="region of interest" description="Disordered" evidence="2">
    <location>
        <begin position="556"/>
        <end position="576"/>
    </location>
</feature>
<dbReference type="Gene3D" id="3.40.50.300">
    <property type="entry name" value="P-loop containing nucleotide triphosphate hydrolases"/>
    <property type="match status" value="1"/>
</dbReference>
<dbReference type="Pfam" id="PF00271">
    <property type="entry name" value="Helicase_C"/>
    <property type="match status" value="1"/>
</dbReference>
<dbReference type="GO" id="GO:0004386">
    <property type="term" value="F:helicase activity"/>
    <property type="evidence" value="ECO:0007669"/>
    <property type="project" value="UniProtKB-KW"/>
</dbReference>
<dbReference type="RefSeq" id="WP_112768666.1">
    <property type="nucleotide sequence ID" value="NZ_PHQP01000004.1"/>
</dbReference>
<dbReference type="GO" id="GO:0016787">
    <property type="term" value="F:hydrolase activity"/>
    <property type="evidence" value="ECO:0007669"/>
    <property type="project" value="UniProtKB-KW"/>
</dbReference>
<evidence type="ECO:0000259" key="3">
    <source>
        <dbReference type="PROSITE" id="PS51192"/>
    </source>
</evidence>
<dbReference type="EMBL" id="PHQP01000004">
    <property type="protein sequence ID" value="RAV34838.1"/>
    <property type="molecule type" value="Genomic_DNA"/>
</dbReference>